<reference evidence="1" key="1">
    <citation type="submission" date="2019-03" db="EMBL/GenBank/DDBJ databases">
        <authorList>
            <person name="Hao L."/>
        </authorList>
    </citation>
    <scope>NUCLEOTIDE SEQUENCE</scope>
</reference>
<proteinExistence type="predicted"/>
<dbReference type="EMBL" id="CAADRM010000145">
    <property type="protein sequence ID" value="VFU18160.1"/>
    <property type="molecule type" value="Genomic_DNA"/>
</dbReference>
<name>A0A485M5X8_9ZZZZ</name>
<evidence type="ECO:0000313" key="1">
    <source>
        <dbReference type="EMBL" id="VFU18160.1"/>
    </source>
</evidence>
<gene>
    <name evidence="1" type="ORF">SCFA_780001</name>
</gene>
<organism evidence="1">
    <name type="scientific">anaerobic digester metagenome</name>
    <dbReference type="NCBI Taxonomy" id="1263854"/>
    <lineage>
        <taxon>unclassified sequences</taxon>
        <taxon>metagenomes</taxon>
        <taxon>ecological metagenomes</taxon>
    </lineage>
</organism>
<protein>
    <submittedName>
        <fullName evidence="1">Uncharacterized protein</fullName>
    </submittedName>
</protein>
<accession>A0A485M5X8</accession>
<dbReference type="AlphaFoldDB" id="A0A485M5X8"/>
<sequence>MEYPFTKYFLSKIFVIGDEDSILIDTFLYDFVVINASELVINRNHIMLLGLQPICNCRSGAFIDEKSHSHYDDSITNGMNSVFSNDFIANKIQALMSS</sequence>